<evidence type="ECO:0000313" key="3">
    <source>
        <dbReference type="Proteomes" id="UP000542125"/>
    </source>
</evidence>
<dbReference type="PANTHER" id="PTHR34846">
    <property type="entry name" value="4-CARBOXYMUCONOLACTONE DECARBOXYLASE FAMILY PROTEIN (AFU_ORTHOLOGUE AFUA_6G11590)"/>
    <property type="match status" value="1"/>
</dbReference>
<dbReference type="GO" id="GO:0047575">
    <property type="term" value="F:4-carboxymuconolactone decarboxylase activity"/>
    <property type="evidence" value="ECO:0007669"/>
    <property type="project" value="UniProtKB-EC"/>
</dbReference>
<dbReference type="EC" id="4.1.1.44" evidence="2"/>
<dbReference type="InterPro" id="IPR003779">
    <property type="entry name" value="CMD-like"/>
</dbReference>
<accession>A0A7Y9ITG0</accession>
<reference evidence="2 3" key="1">
    <citation type="submission" date="2020-07" db="EMBL/GenBank/DDBJ databases">
        <title>Genomic Encyclopedia of Type Strains, Phase IV (KMG-V): Genome sequencing to study the core and pangenomes of soil and plant-associated prokaryotes.</title>
        <authorList>
            <person name="Whitman W."/>
        </authorList>
    </citation>
    <scope>NUCLEOTIDE SEQUENCE [LARGE SCALE GENOMIC DNA]</scope>
    <source>
        <strain evidence="2 3">SAS40</strain>
    </source>
</reference>
<dbReference type="RefSeq" id="WP_179585693.1">
    <property type="nucleotide sequence ID" value="NZ_JACBYR010000001.1"/>
</dbReference>
<feature type="domain" description="Carboxymuconolactone decarboxylase-like" evidence="1">
    <location>
        <begin position="66"/>
        <end position="125"/>
    </location>
</feature>
<dbReference type="Pfam" id="PF02627">
    <property type="entry name" value="CMD"/>
    <property type="match status" value="1"/>
</dbReference>
<evidence type="ECO:0000313" key="2">
    <source>
        <dbReference type="EMBL" id="NYE82638.1"/>
    </source>
</evidence>
<protein>
    <submittedName>
        <fullName evidence="2">4-carboxymuconolactone decarboxylase</fullName>
        <ecNumber evidence="2">4.1.1.44</ecNumber>
    </submittedName>
</protein>
<dbReference type="InterPro" id="IPR029032">
    <property type="entry name" value="AhpD-like"/>
</dbReference>
<keyword evidence="2" id="KW-0456">Lyase</keyword>
<comment type="caution">
    <text evidence="2">The sequence shown here is derived from an EMBL/GenBank/DDBJ whole genome shotgun (WGS) entry which is preliminary data.</text>
</comment>
<dbReference type="GO" id="GO:0051920">
    <property type="term" value="F:peroxiredoxin activity"/>
    <property type="evidence" value="ECO:0007669"/>
    <property type="project" value="InterPro"/>
</dbReference>
<evidence type="ECO:0000259" key="1">
    <source>
        <dbReference type="Pfam" id="PF02627"/>
    </source>
</evidence>
<sequence>MPHPQDIDPHSGCRLPLPSRDALGEAGQAAWDRANRPGTLAGLRGPAGLQLHSPETSPHLAALNIYLRQAAGFAPRVREVAILATAREMDSQFEWATHEAEALRVGVPSEVVEAIRHGRALDGLPDEDVLIIDLARQLWRTHRVSADTYAQLHARFGTRQMLELVVLMGTYANTAAMLALVDMQVPPEFPGRLPELAR</sequence>
<keyword evidence="3" id="KW-1185">Reference proteome</keyword>
<organism evidence="2 3">
    <name type="scientific">Pigmentiphaga litoralis</name>
    <dbReference type="NCBI Taxonomy" id="516702"/>
    <lineage>
        <taxon>Bacteria</taxon>
        <taxon>Pseudomonadati</taxon>
        <taxon>Pseudomonadota</taxon>
        <taxon>Betaproteobacteria</taxon>
        <taxon>Burkholderiales</taxon>
        <taxon>Alcaligenaceae</taxon>
        <taxon>Pigmentiphaga</taxon>
    </lineage>
</organism>
<dbReference type="SUPFAM" id="SSF69118">
    <property type="entry name" value="AhpD-like"/>
    <property type="match status" value="1"/>
</dbReference>
<dbReference type="EMBL" id="JACBYR010000001">
    <property type="protein sequence ID" value="NYE82638.1"/>
    <property type="molecule type" value="Genomic_DNA"/>
</dbReference>
<dbReference type="Gene3D" id="1.20.1290.10">
    <property type="entry name" value="AhpD-like"/>
    <property type="match status" value="1"/>
</dbReference>
<proteinExistence type="predicted"/>
<gene>
    <name evidence="2" type="ORF">FHW18_001909</name>
</gene>
<dbReference type="PANTHER" id="PTHR34846:SF11">
    <property type="entry name" value="4-CARBOXYMUCONOLACTONE DECARBOXYLASE FAMILY PROTEIN (AFU_ORTHOLOGUE AFUA_6G11590)"/>
    <property type="match status" value="1"/>
</dbReference>
<dbReference type="Proteomes" id="UP000542125">
    <property type="component" value="Unassembled WGS sequence"/>
</dbReference>
<name>A0A7Y9ITG0_9BURK</name>
<dbReference type="AlphaFoldDB" id="A0A7Y9ITG0"/>